<gene>
    <name evidence="7" type="ORF">GCM10007877_08020</name>
</gene>
<comment type="caution">
    <text evidence="7">The sequence shown here is derived from an EMBL/GenBank/DDBJ whole genome shotgun (WGS) entry which is preliminary data.</text>
</comment>
<keyword evidence="3" id="KW-0560">Oxidoreductase</keyword>
<dbReference type="SUPFAM" id="SSF56796">
    <property type="entry name" value="Dehydroquinate synthase-like"/>
    <property type="match status" value="1"/>
</dbReference>
<evidence type="ECO:0000256" key="4">
    <source>
        <dbReference type="ARBA" id="ARBA00023027"/>
    </source>
</evidence>
<evidence type="ECO:0000259" key="5">
    <source>
        <dbReference type="Pfam" id="PF00465"/>
    </source>
</evidence>
<keyword evidence="4" id="KW-0520">NAD</keyword>
<organism evidence="7 8">
    <name type="scientific">Marinibactrum halimedae</name>
    <dbReference type="NCBI Taxonomy" id="1444977"/>
    <lineage>
        <taxon>Bacteria</taxon>
        <taxon>Pseudomonadati</taxon>
        <taxon>Pseudomonadota</taxon>
        <taxon>Gammaproteobacteria</taxon>
        <taxon>Cellvibrionales</taxon>
        <taxon>Cellvibrionaceae</taxon>
        <taxon>Marinibactrum</taxon>
    </lineage>
</organism>
<dbReference type="InterPro" id="IPR001670">
    <property type="entry name" value="ADH_Fe/GldA"/>
</dbReference>
<dbReference type="InterPro" id="IPR056798">
    <property type="entry name" value="ADH_Fe_C"/>
</dbReference>
<name>A0AA37T2B6_9GAMM</name>
<dbReference type="InterPro" id="IPR039697">
    <property type="entry name" value="Alcohol_dehydrogenase_Fe"/>
</dbReference>
<dbReference type="EMBL" id="BSPD01000021">
    <property type="protein sequence ID" value="GLS25088.1"/>
    <property type="molecule type" value="Genomic_DNA"/>
</dbReference>
<dbReference type="InterPro" id="IPR018211">
    <property type="entry name" value="ADH_Fe_CS"/>
</dbReference>
<keyword evidence="8" id="KW-1185">Reference proteome</keyword>
<sequence length="377" mass="39507">MTPFQLAHVPAINAGANALEQLTDLLSTESIQHILVVIDPGVQGAGLEPKILAPIQSTQKAIIVSALPPGEPREAFIQETRAKVTDPLHTAVVCVGGGSALDAGKLIANLLPSEKPVSDFRLANEPLPENRPLLICVPTTSGTGSEATCVAVVAEDDGVKNWFWGPGLKPNHIVLDPTLTCGLPPFVTAITGVDALVHAMEAATNKNAFSANNLYCYEAIRLVSENLRTAIGEPDNLTARGNMQLAATLAGIGIDNAGTAIAHNIAHALGSIAHIPHGLAVAMGMAATLEWNIEANPSAYKGVASAMGLNSVDELPKAFKTLVSDVKIDLTVSHEGLTNETLAAVMQQPENIAMANANLRTVEENDFFTIAQWVLDA</sequence>
<evidence type="ECO:0000259" key="6">
    <source>
        <dbReference type="Pfam" id="PF25137"/>
    </source>
</evidence>
<dbReference type="Pfam" id="PF25137">
    <property type="entry name" value="ADH_Fe_C"/>
    <property type="match status" value="1"/>
</dbReference>
<evidence type="ECO:0000313" key="7">
    <source>
        <dbReference type="EMBL" id="GLS25088.1"/>
    </source>
</evidence>
<feature type="domain" description="Alcohol dehydrogenase iron-type/glycerol dehydrogenase GldA" evidence="5">
    <location>
        <begin position="12"/>
        <end position="177"/>
    </location>
</feature>
<dbReference type="GO" id="GO:0004022">
    <property type="term" value="F:alcohol dehydrogenase (NAD+) activity"/>
    <property type="evidence" value="ECO:0007669"/>
    <property type="project" value="TreeGrafter"/>
</dbReference>
<dbReference type="PANTHER" id="PTHR11496:SF102">
    <property type="entry name" value="ALCOHOL DEHYDROGENASE 4"/>
    <property type="match status" value="1"/>
</dbReference>
<protein>
    <submittedName>
        <fullName evidence="7">Alcohol dehydrogenase</fullName>
    </submittedName>
</protein>
<evidence type="ECO:0000313" key="8">
    <source>
        <dbReference type="Proteomes" id="UP001156870"/>
    </source>
</evidence>
<dbReference type="Gene3D" id="1.20.1090.10">
    <property type="entry name" value="Dehydroquinate synthase-like - alpha domain"/>
    <property type="match status" value="1"/>
</dbReference>
<feature type="domain" description="Fe-containing alcohol dehydrogenase-like C-terminal" evidence="6">
    <location>
        <begin position="188"/>
        <end position="369"/>
    </location>
</feature>
<dbReference type="PROSITE" id="PS00913">
    <property type="entry name" value="ADH_IRON_1"/>
    <property type="match status" value="1"/>
</dbReference>
<dbReference type="Gene3D" id="3.40.50.1970">
    <property type="match status" value="1"/>
</dbReference>
<reference evidence="7 8" key="1">
    <citation type="journal article" date="2014" name="Int. J. Syst. Evol. Microbiol.">
        <title>Complete genome sequence of Corynebacterium casei LMG S-19264T (=DSM 44701T), isolated from a smear-ripened cheese.</title>
        <authorList>
            <consortium name="US DOE Joint Genome Institute (JGI-PGF)"/>
            <person name="Walter F."/>
            <person name="Albersmeier A."/>
            <person name="Kalinowski J."/>
            <person name="Ruckert C."/>
        </authorList>
    </citation>
    <scope>NUCLEOTIDE SEQUENCE [LARGE SCALE GENOMIC DNA]</scope>
    <source>
        <strain evidence="7 8">NBRC 110095</strain>
    </source>
</reference>
<dbReference type="Pfam" id="PF00465">
    <property type="entry name" value="Fe-ADH"/>
    <property type="match status" value="1"/>
</dbReference>
<dbReference type="AlphaFoldDB" id="A0AA37T2B6"/>
<accession>A0AA37T2B6</accession>
<dbReference type="RefSeq" id="WP_232592749.1">
    <property type="nucleotide sequence ID" value="NZ_BSPD01000021.1"/>
</dbReference>
<comment type="similarity">
    <text evidence="2">Belongs to the iron-containing alcohol dehydrogenase family.</text>
</comment>
<evidence type="ECO:0000256" key="2">
    <source>
        <dbReference type="ARBA" id="ARBA00007358"/>
    </source>
</evidence>
<dbReference type="GO" id="GO:0046872">
    <property type="term" value="F:metal ion binding"/>
    <property type="evidence" value="ECO:0007669"/>
    <property type="project" value="InterPro"/>
</dbReference>
<evidence type="ECO:0000256" key="3">
    <source>
        <dbReference type="ARBA" id="ARBA00023002"/>
    </source>
</evidence>
<evidence type="ECO:0000256" key="1">
    <source>
        <dbReference type="ARBA" id="ARBA00001962"/>
    </source>
</evidence>
<dbReference type="Proteomes" id="UP001156870">
    <property type="component" value="Unassembled WGS sequence"/>
</dbReference>
<comment type="cofactor">
    <cofactor evidence="1">
        <name>Fe cation</name>
        <dbReference type="ChEBI" id="CHEBI:24875"/>
    </cofactor>
</comment>
<proteinExistence type="inferred from homology"/>
<dbReference type="PANTHER" id="PTHR11496">
    <property type="entry name" value="ALCOHOL DEHYDROGENASE"/>
    <property type="match status" value="1"/>
</dbReference>